<dbReference type="EMBL" id="FNZH01000014">
    <property type="protein sequence ID" value="SEJ79769.1"/>
    <property type="molecule type" value="Genomic_DNA"/>
</dbReference>
<dbReference type="AlphaFoldDB" id="A0A1H7BQA1"/>
<evidence type="ECO:0000313" key="2">
    <source>
        <dbReference type="Proteomes" id="UP000199403"/>
    </source>
</evidence>
<name>A0A1H7BQA1_9BACT</name>
<dbReference type="RefSeq" id="WP_092178793.1">
    <property type="nucleotide sequence ID" value="NZ_FNZH01000014.1"/>
</dbReference>
<accession>A0A1H7BQA1</accession>
<proteinExistence type="predicted"/>
<dbReference type="STRING" id="1416801.SAMN05192553_11417"/>
<sequence>MIRLTFLYLLFGILSKISYGQDSNTLKAFKLPEKTFKVAGKTQQTPLEKPLKMVAFIDPLASSLNKEAEVWKYFIGSMDTDSIGFVFVVRDNSDMVNFKHYWFEEMAMDYPFFHDKGNRVFDINEISDERSRQTMLLNRNNEIVLTGGSPINTDPFNRYRSELHKRTTAMGIAGAVRGVIVEQTESGGIKWFHVNEPVYVNENDEVVPTKQAKEGIYSKKWVPGISPLSDTVRLIKRNQ</sequence>
<gene>
    <name evidence="1" type="ORF">SAMN05192553_11417</name>
</gene>
<protein>
    <submittedName>
        <fullName evidence="1">Uncharacterized protein</fullName>
    </submittedName>
</protein>
<evidence type="ECO:0000313" key="1">
    <source>
        <dbReference type="EMBL" id="SEJ79769.1"/>
    </source>
</evidence>
<dbReference type="Proteomes" id="UP000199403">
    <property type="component" value="Unassembled WGS sequence"/>
</dbReference>
<dbReference type="OrthoDB" id="1449040at2"/>
<organism evidence="1 2">
    <name type="scientific">Cyclobacterium xiamenense</name>
    <dbReference type="NCBI Taxonomy" id="1297121"/>
    <lineage>
        <taxon>Bacteria</taxon>
        <taxon>Pseudomonadati</taxon>
        <taxon>Bacteroidota</taxon>
        <taxon>Cytophagia</taxon>
        <taxon>Cytophagales</taxon>
        <taxon>Cyclobacteriaceae</taxon>
        <taxon>Cyclobacterium</taxon>
    </lineage>
</organism>
<keyword evidence="2" id="KW-1185">Reference proteome</keyword>
<reference evidence="2" key="1">
    <citation type="submission" date="2016-10" db="EMBL/GenBank/DDBJ databases">
        <authorList>
            <person name="Varghese N."/>
            <person name="Submissions S."/>
        </authorList>
    </citation>
    <scope>NUCLEOTIDE SEQUENCE [LARGE SCALE GENOMIC DNA]</scope>
    <source>
        <strain evidence="2">IBRC-M 10761</strain>
    </source>
</reference>